<dbReference type="STRING" id="43700.ENSMALP00000005018"/>
<dbReference type="PRINTS" id="PR00219">
    <property type="entry name" value="SYNAPTOBREVN"/>
</dbReference>
<dbReference type="PANTHER" id="PTHR47462:SF1">
    <property type="entry name" value="VESICLE-ASSOCIATED MEMBRANE PROTEIN 5"/>
    <property type="match status" value="1"/>
</dbReference>
<comment type="similarity">
    <text evidence="1">Belongs to the synaptobrevin family.</text>
</comment>
<dbReference type="InterPro" id="IPR001388">
    <property type="entry name" value="Synaptobrevin-like"/>
</dbReference>
<organism evidence="7 8">
    <name type="scientific">Monopterus albus</name>
    <name type="common">Swamp eel</name>
    <dbReference type="NCBI Taxonomy" id="43700"/>
    <lineage>
        <taxon>Eukaryota</taxon>
        <taxon>Metazoa</taxon>
        <taxon>Chordata</taxon>
        <taxon>Craniata</taxon>
        <taxon>Vertebrata</taxon>
        <taxon>Euteleostomi</taxon>
        <taxon>Actinopterygii</taxon>
        <taxon>Neopterygii</taxon>
        <taxon>Teleostei</taxon>
        <taxon>Neoteleostei</taxon>
        <taxon>Acanthomorphata</taxon>
        <taxon>Anabantaria</taxon>
        <taxon>Synbranchiformes</taxon>
        <taxon>Synbranchidae</taxon>
        <taxon>Monopterus</taxon>
    </lineage>
</organism>
<proteinExistence type="inferred from homology"/>
<dbReference type="Ensembl" id="ENSMALT00000005133.1">
    <property type="protein sequence ID" value="ENSMALP00000005018.1"/>
    <property type="gene ID" value="ENSMALG00000003617.1"/>
</dbReference>
<sequence>MLCVLTEQKNGKSPLQQAQDEVEEVKVIMMDTMNKADERSGKLHELEDRADLLLEKGKRFEKTTAKVEKKKRWENKKLKVVVISIGVVAALVIVGLIIFAIVDALVPKN</sequence>
<dbReference type="InterPro" id="IPR042855">
    <property type="entry name" value="V_SNARE_CC"/>
</dbReference>
<reference evidence="7" key="2">
    <citation type="submission" date="2025-09" db="UniProtKB">
        <authorList>
            <consortium name="Ensembl"/>
        </authorList>
    </citation>
    <scope>IDENTIFICATION</scope>
</reference>
<evidence type="ECO:0000313" key="8">
    <source>
        <dbReference type="Proteomes" id="UP000261600"/>
    </source>
</evidence>
<dbReference type="InterPro" id="IPR042166">
    <property type="entry name" value="Vamp5"/>
</dbReference>
<keyword evidence="5" id="KW-0472">Membrane</keyword>
<dbReference type="Pfam" id="PF00957">
    <property type="entry name" value="Synaptobrevin"/>
    <property type="match status" value="1"/>
</dbReference>
<dbReference type="Proteomes" id="UP000261600">
    <property type="component" value="Unplaced"/>
</dbReference>
<keyword evidence="3 4" id="KW-0175">Coiled coil</keyword>
<evidence type="ECO:0000256" key="1">
    <source>
        <dbReference type="ARBA" id="ARBA00008025"/>
    </source>
</evidence>
<evidence type="ECO:0000256" key="5">
    <source>
        <dbReference type="SAM" id="Phobius"/>
    </source>
</evidence>
<feature type="transmembrane region" description="Helical" evidence="5">
    <location>
        <begin position="80"/>
        <end position="102"/>
    </location>
</feature>
<dbReference type="AlphaFoldDB" id="A0A3Q3IJS0"/>
<evidence type="ECO:0000256" key="2">
    <source>
        <dbReference type="ARBA" id="ARBA00046280"/>
    </source>
</evidence>
<protein>
    <recommendedName>
        <fullName evidence="6">V-SNARE coiled-coil homology domain-containing protein</fullName>
    </recommendedName>
</protein>
<dbReference type="GO" id="GO:0012505">
    <property type="term" value="C:endomembrane system"/>
    <property type="evidence" value="ECO:0007669"/>
    <property type="project" value="UniProtKB-SubCell"/>
</dbReference>
<keyword evidence="5" id="KW-1133">Transmembrane helix</keyword>
<name>A0A3Q3IJS0_MONAL</name>
<keyword evidence="8" id="KW-1185">Reference proteome</keyword>
<dbReference type="Gene3D" id="1.20.5.110">
    <property type="match status" value="1"/>
</dbReference>
<accession>A0A3Q3IJS0</accession>
<feature type="coiled-coil region" evidence="4">
    <location>
        <begin position="15"/>
        <end position="63"/>
    </location>
</feature>
<feature type="domain" description="V-SNARE coiled-coil homology" evidence="6">
    <location>
        <begin position="14"/>
        <end position="74"/>
    </location>
</feature>
<evidence type="ECO:0000259" key="6">
    <source>
        <dbReference type="PROSITE" id="PS50892"/>
    </source>
</evidence>
<evidence type="ECO:0000313" key="7">
    <source>
        <dbReference type="Ensembl" id="ENSMALP00000005018.1"/>
    </source>
</evidence>
<dbReference type="GO" id="GO:0043001">
    <property type="term" value="P:Golgi to plasma membrane protein transport"/>
    <property type="evidence" value="ECO:0007669"/>
    <property type="project" value="TreeGrafter"/>
</dbReference>
<dbReference type="PANTHER" id="PTHR47462">
    <property type="entry name" value="VESICLE-ASSOCIATED MEMBRANE PROTEIN 5"/>
    <property type="match status" value="1"/>
</dbReference>
<dbReference type="GO" id="GO:0005886">
    <property type="term" value="C:plasma membrane"/>
    <property type="evidence" value="ECO:0007669"/>
    <property type="project" value="TreeGrafter"/>
</dbReference>
<reference evidence="7" key="1">
    <citation type="submission" date="2025-08" db="UniProtKB">
        <authorList>
            <consortium name="Ensembl"/>
        </authorList>
    </citation>
    <scope>IDENTIFICATION</scope>
</reference>
<comment type="subcellular location">
    <subcellularLocation>
        <location evidence="2">Endomembrane system</location>
        <topology evidence="2">Single-pass type IV membrane protein</topology>
    </subcellularLocation>
</comment>
<dbReference type="SUPFAM" id="SSF58038">
    <property type="entry name" value="SNARE fusion complex"/>
    <property type="match status" value="1"/>
</dbReference>
<evidence type="ECO:0000256" key="4">
    <source>
        <dbReference type="SAM" id="Coils"/>
    </source>
</evidence>
<keyword evidence="5" id="KW-0812">Transmembrane</keyword>
<dbReference type="CDD" id="cd15872">
    <property type="entry name" value="R-SNARE_VAMP5"/>
    <property type="match status" value="1"/>
</dbReference>
<dbReference type="InterPro" id="IPR042581">
    <property type="entry name" value="VAMP5_R-SNARE"/>
</dbReference>
<dbReference type="PROSITE" id="PS50892">
    <property type="entry name" value="V_SNARE"/>
    <property type="match status" value="1"/>
</dbReference>
<evidence type="ECO:0000256" key="3">
    <source>
        <dbReference type="PROSITE-ProRule" id="PRU00290"/>
    </source>
</evidence>